<proteinExistence type="predicted"/>
<dbReference type="PANTHER" id="PTHR22801">
    <property type="entry name" value="LITHOSTATHINE"/>
    <property type="match status" value="1"/>
</dbReference>
<dbReference type="Pfam" id="PF00059">
    <property type="entry name" value="Lectin_C"/>
    <property type="match status" value="1"/>
</dbReference>
<sequence length="231" mass="26510">MRLFSLTYVYFSYILVKIQGSYDAKEYQKMTLSYCGPIRLDDGWWSDSQTTCAIECRERYEADCRGFLYNQYSHVCVPASGLSGHSDPPDEAEGDFYFAADDCNVYPDFSLYLGIRYALINKERSYELARSTCQCLNARLIVVDSINSWNVLWLAAGLTNTVWLGLDDIAQDDHFVWSNGRPLDPIWRSLIFYPTEPRNIGDCVYKLAGNYFINTTDCASNLTFVCEQPYC</sequence>
<dbReference type="Proteomes" id="UP001233172">
    <property type="component" value="Unassembled WGS sequence"/>
</dbReference>
<dbReference type="PROSITE" id="PS50041">
    <property type="entry name" value="C_TYPE_LECTIN_2"/>
    <property type="match status" value="1"/>
</dbReference>
<keyword evidence="3" id="KW-1185">Reference proteome</keyword>
<dbReference type="InterPro" id="IPR016186">
    <property type="entry name" value="C-type_lectin-like/link_sf"/>
</dbReference>
<protein>
    <submittedName>
        <fullName evidence="2">CD209 antigen</fullName>
    </submittedName>
</protein>
<evidence type="ECO:0000313" key="3">
    <source>
        <dbReference type="Proteomes" id="UP001233172"/>
    </source>
</evidence>
<organism evidence="2 3">
    <name type="scientific">Biomphalaria pfeifferi</name>
    <name type="common">Bloodfluke planorb</name>
    <name type="synonym">Freshwater snail</name>
    <dbReference type="NCBI Taxonomy" id="112525"/>
    <lineage>
        <taxon>Eukaryota</taxon>
        <taxon>Metazoa</taxon>
        <taxon>Spiralia</taxon>
        <taxon>Lophotrochozoa</taxon>
        <taxon>Mollusca</taxon>
        <taxon>Gastropoda</taxon>
        <taxon>Heterobranchia</taxon>
        <taxon>Euthyneura</taxon>
        <taxon>Panpulmonata</taxon>
        <taxon>Hygrophila</taxon>
        <taxon>Lymnaeoidea</taxon>
        <taxon>Planorbidae</taxon>
        <taxon>Biomphalaria</taxon>
    </lineage>
</organism>
<reference evidence="2" key="2">
    <citation type="submission" date="2023-04" db="EMBL/GenBank/DDBJ databases">
        <authorList>
            <person name="Bu L."/>
            <person name="Lu L."/>
            <person name="Laidemitt M.R."/>
            <person name="Zhang S.M."/>
            <person name="Mutuku M."/>
            <person name="Mkoji G."/>
            <person name="Steinauer M."/>
            <person name="Loker E.S."/>
        </authorList>
    </citation>
    <scope>NUCLEOTIDE SEQUENCE</scope>
    <source>
        <strain evidence="2">KasaAsao</strain>
        <tissue evidence="2">Whole Snail</tissue>
    </source>
</reference>
<dbReference type="InterPro" id="IPR016187">
    <property type="entry name" value="CTDL_fold"/>
</dbReference>
<dbReference type="InterPro" id="IPR050801">
    <property type="entry name" value="Ca-Dep_Lectins_ImmuneDev"/>
</dbReference>
<dbReference type="AlphaFoldDB" id="A0AAD8AZE9"/>
<name>A0AAD8AZE9_BIOPF</name>
<dbReference type="EMBL" id="JASAOG010000183">
    <property type="protein sequence ID" value="KAK0045268.1"/>
    <property type="molecule type" value="Genomic_DNA"/>
</dbReference>
<dbReference type="CDD" id="cd00037">
    <property type="entry name" value="CLECT"/>
    <property type="match status" value="1"/>
</dbReference>
<dbReference type="PANTHER" id="PTHR22801:SF63">
    <property type="entry name" value="C-TYPE LECTIN DOMAIN-CONTAINING PROTEIN"/>
    <property type="match status" value="1"/>
</dbReference>
<comment type="caution">
    <text evidence="2">The sequence shown here is derived from an EMBL/GenBank/DDBJ whole genome shotgun (WGS) entry which is preliminary data.</text>
</comment>
<dbReference type="Gene3D" id="3.10.100.10">
    <property type="entry name" value="Mannose-Binding Protein A, subunit A"/>
    <property type="match status" value="1"/>
</dbReference>
<dbReference type="SUPFAM" id="SSF56436">
    <property type="entry name" value="C-type lectin-like"/>
    <property type="match status" value="1"/>
</dbReference>
<accession>A0AAD8AZE9</accession>
<feature type="domain" description="C-type lectin" evidence="1">
    <location>
        <begin position="112"/>
        <end position="227"/>
    </location>
</feature>
<dbReference type="InterPro" id="IPR001304">
    <property type="entry name" value="C-type_lectin-like"/>
</dbReference>
<evidence type="ECO:0000313" key="2">
    <source>
        <dbReference type="EMBL" id="KAK0045268.1"/>
    </source>
</evidence>
<reference evidence="2" key="1">
    <citation type="journal article" date="2023" name="PLoS Negl. Trop. Dis.">
        <title>A genome sequence for Biomphalaria pfeifferi, the major vector snail for the human-infecting parasite Schistosoma mansoni.</title>
        <authorList>
            <person name="Bu L."/>
            <person name="Lu L."/>
            <person name="Laidemitt M.R."/>
            <person name="Zhang S.M."/>
            <person name="Mutuku M."/>
            <person name="Mkoji G."/>
            <person name="Steinauer M."/>
            <person name="Loker E.S."/>
        </authorList>
    </citation>
    <scope>NUCLEOTIDE SEQUENCE</scope>
    <source>
        <strain evidence="2">KasaAsao</strain>
    </source>
</reference>
<dbReference type="SMART" id="SM00034">
    <property type="entry name" value="CLECT"/>
    <property type="match status" value="1"/>
</dbReference>
<evidence type="ECO:0000259" key="1">
    <source>
        <dbReference type="PROSITE" id="PS50041"/>
    </source>
</evidence>
<gene>
    <name evidence="2" type="ORF">Bpfe_025277</name>
</gene>